<evidence type="ECO:0000256" key="1">
    <source>
        <dbReference type="SAM" id="SignalP"/>
    </source>
</evidence>
<organism evidence="2 3">
    <name type="scientific">Candidatus Avacidaminococcus intestinavium</name>
    <dbReference type="NCBI Taxonomy" id="2840684"/>
    <lineage>
        <taxon>Bacteria</taxon>
        <taxon>Bacillati</taxon>
        <taxon>Bacillota</taxon>
        <taxon>Negativicutes</taxon>
        <taxon>Acidaminococcales</taxon>
        <taxon>Acidaminococcaceae</taxon>
        <taxon>Acidaminococcaceae incertae sedis</taxon>
        <taxon>Candidatus Avacidaminococcus</taxon>
    </lineage>
</organism>
<proteinExistence type="predicted"/>
<reference evidence="2" key="1">
    <citation type="submission" date="2020-10" db="EMBL/GenBank/DDBJ databases">
        <authorList>
            <person name="Gilroy R."/>
        </authorList>
    </citation>
    <scope>NUCLEOTIDE SEQUENCE</scope>
    <source>
        <strain evidence="2">CHK160-1198</strain>
    </source>
</reference>
<dbReference type="EMBL" id="DVNI01000006">
    <property type="protein sequence ID" value="HIU63500.1"/>
    <property type="molecule type" value="Genomic_DNA"/>
</dbReference>
<feature type="non-terminal residue" evidence="2">
    <location>
        <position position="221"/>
    </location>
</feature>
<accession>A0A9D1SKQ5</accession>
<reference evidence="2" key="2">
    <citation type="journal article" date="2021" name="PeerJ">
        <title>Extensive microbial diversity within the chicken gut microbiome revealed by metagenomics and culture.</title>
        <authorList>
            <person name="Gilroy R."/>
            <person name="Ravi A."/>
            <person name="Getino M."/>
            <person name="Pursley I."/>
            <person name="Horton D.L."/>
            <person name="Alikhan N.F."/>
            <person name="Baker D."/>
            <person name="Gharbi K."/>
            <person name="Hall N."/>
            <person name="Watson M."/>
            <person name="Adriaenssens E.M."/>
            <person name="Foster-Nyarko E."/>
            <person name="Jarju S."/>
            <person name="Secka A."/>
            <person name="Antonio M."/>
            <person name="Oren A."/>
            <person name="Chaudhuri R.R."/>
            <person name="La Ragione R."/>
            <person name="Hildebrand F."/>
            <person name="Pallen M.J."/>
        </authorList>
    </citation>
    <scope>NUCLEOTIDE SEQUENCE</scope>
    <source>
        <strain evidence="2">CHK160-1198</strain>
    </source>
</reference>
<keyword evidence="1" id="KW-0732">Signal</keyword>
<sequence length="221" mass="23821">MKKLLLSLLAVVFSLNIGIVSAMAGSMELPQDDSESFGLKDNILITSGEIKSIENGRIRVTGDGNYDDIILNMSATVPILNGETGQDVPFKDLKKGKKVVAYYGPFVTRSLPPQGNAVAVVIQAEEPLDTGIYLEVGKVLPNNDDSIRVLSTNEDQLITLGKDVITRLDSIQEGTRLVVWYKMMAMSMPGQATAVKAIVLPPVMKVHLGTGVIVLQGKELP</sequence>
<dbReference type="AlphaFoldDB" id="A0A9D1SKQ5"/>
<gene>
    <name evidence="2" type="ORF">IAB06_00460</name>
</gene>
<feature type="chain" id="PRO_5038780607" evidence="1">
    <location>
        <begin position="25"/>
        <end position="221"/>
    </location>
</feature>
<feature type="signal peptide" evidence="1">
    <location>
        <begin position="1"/>
        <end position="24"/>
    </location>
</feature>
<protein>
    <submittedName>
        <fullName evidence="2">Uncharacterized protein</fullName>
    </submittedName>
</protein>
<evidence type="ECO:0000313" key="3">
    <source>
        <dbReference type="Proteomes" id="UP000824099"/>
    </source>
</evidence>
<name>A0A9D1SKQ5_9FIRM</name>
<dbReference type="Proteomes" id="UP000824099">
    <property type="component" value="Unassembled WGS sequence"/>
</dbReference>
<comment type="caution">
    <text evidence="2">The sequence shown here is derived from an EMBL/GenBank/DDBJ whole genome shotgun (WGS) entry which is preliminary data.</text>
</comment>
<evidence type="ECO:0000313" key="2">
    <source>
        <dbReference type="EMBL" id="HIU63500.1"/>
    </source>
</evidence>